<sequence>MATGGPRLRALLALLLLDAGRIVSGERLLDGLYGEQPGAVNALQSQVSRLRRGLGSDAPVEFHPAGYRLAVDPAEVDALVFERLAAEGRAAGSAEERAAVLGRALGLWRGPALADVRDAPFASAQVTRLEELRLDVTEERIEAELALGRHRELVPELQSLVAAHPVRERLRGQLMRALYGSGRQSEALAAFEAARSVLAEELGVDPSPELAAVHLAVLRGELPVSPVNSASRGAPSQLTSFVGRQEDLGAIAGLLAAARLVTLIGPGGAGKTRLAIEASVRHPGEVAFVELGELAEGGDVARAVLAALGLRDGLLSAQEQRSPGERLVVALADRPMLIVLDNCEHLVEAAAALAHRLLSACPGLRVLATSREALGVTGETLFPVTPLALPAEGAPPLSAPAVRLFADRAAAVRPGFAVDGGNAGDVLRICRALDGLPLAIELAAARLRSLPVAEVAARLDDAFGLLSRGSRTAQPRHRTLRALVEWSWELLDAPEQRLARRLSVFAGGATLESIEAVCGDADAVGVVAGLVDKSLVEVVGDRYRMLRTIHAFCAERLAEAGETERLRQAHAEHFQALMSTAAPHLLRAEQLDWLARLDAEHDNLLAAVRWAVAADPGLGLRLVADLVTYWWLRGRRAEGAGPARSLLAVVGTEPPAELAGEYVLCVLGAIPGGGTEPRRHLATAKRLMASMNLVEHRPQLIFFWATFAGPSDADYRDAMAERLQTGADPWTDGLSHLGRGVLAQLLAGDVATGEREFELALASFRSLGERWGMLTTLSELAELVCWRGDGERFAALVAEALRLADELGAVEDRADLLCRRGEGTILLGDLDAARASYEEALELARRTGALEATGRARHGLAKVARLSGDVAGARRAYEELLTEHRTGTGRPGERWTDTGRLDEPSGGSFGADLGHVGVLIALGWIAVQEGEAVRAAELQREAVDRALGLHSRPLVARAVEGLAGVAGLTGDHERAAVLLGAARTWRGTALAGDRDVARVSALARERLGDVAYEKAYGRGDAFDRDGLLAIISPDGPPPDSRADAG</sequence>
<evidence type="ECO:0000256" key="1">
    <source>
        <dbReference type="ARBA" id="ARBA00005820"/>
    </source>
</evidence>
<dbReference type="InterPro" id="IPR011990">
    <property type="entry name" value="TPR-like_helical_dom_sf"/>
</dbReference>
<evidence type="ECO:0000256" key="2">
    <source>
        <dbReference type="ARBA" id="ARBA00023125"/>
    </source>
</evidence>
<dbReference type="SUPFAM" id="SSF48452">
    <property type="entry name" value="TPR-like"/>
    <property type="match status" value="2"/>
</dbReference>
<dbReference type="SUPFAM" id="SSF46894">
    <property type="entry name" value="C-terminal effector domain of the bipartite response regulators"/>
    <property type="match status" value="1"/>
</dbReference>
<proteinExistence type="inferred from homology"/>
<dbReference type="PRINTS" id="PR00364">
    <property type="entry name" value="DISEASERSIST"/>
</dbReference>
<accession>A0ABW4GGU9</accession>
<comment type="similarity">
    <text evidence="1">Belongs to the AfsR/DnrI/RedD regulatory family.</text>
</comment>
<dbReference type="Pfam" id="PF03704">
    <property type="entry name" value="BTAD"/>
    <property type="match status" value="1"/>
</dbReference>
<feature type="domain" description="OmpR/PhoB-type" evidence="4">
    <location>
        <begin position="1"/>
        <end position="71"/>
    </location>
</feature>
<dbReference type="Pfam" id="PF25872">
    <property type="entry name" value="HTH_77"/>
    <property type="match status" value="1"/>
</dbReference>
<dbReference type="PANTHER" id="PTHR47691">
    <property type="entry name" value="REGULATOR-RELATED"/>
    <property type="match status" value="1"/>
</dbReference>
<dbReference type="EMBL" id="JBHUCM010000031">
    <property type="protein sequence ID" value="MFD1542007.1"/>
    <property type="molecule type" value="Genomic_DNA"/>
</dbReference>
<dbReference type="InterPro" id="IPR005158">
    <property type="entry name" value="BTAD"/>
</dbReference>
<dbReference type="SMART" id="SM00862">
    <property type="entry name" value="Trans_reg_C"/>
    <property type="match status" value="1"/>
</dbReference>
<dbReference type="SUPFAM" id="SSF52540">
    <property type="entry name" value="P-loop containing nucleoside triphosphate hydrolases"/>
    <property type="match status" value="1"/>
</dbReference>
<dbReference type="Pfam" id="PF00486">
    <property type="entry name" value="Trans_reg_C"/>
    <property type="match status" value="1"/>
</dbReference>
<keyword evidence="6" id="KW-1185">Reference proteome</keyword>
<evidence type="ECO:0000313" key="6">
    <source>
        <dbReference type="Proteomes" id="UP001597097"/>
    </source>
</evidence>
<evidence type="ECO:0000313" key="5">
    <source>
        <dbReference type="EMBL" id="MFD1542007.1"/>
    </source>
</evidence>
<dbReference type="Gene3D" id="1.25.40.10">
    <property type="entry name" value="Tetratricopeptide repeat domain"/>
    <property type="match status" value="2"/>
</dbReference>
<gene>
    <name evidence="5" type="ORF">ACFSJ0_33500</name>
</gene>
<feature type="DNA-binding region" description="OmpR/PhoB-type" evidence="3">
    <location>
        <begin position="1"/>
        <end position="71"/>
    </location>
</feature>
<dbReference type="InterPro" id="IPR016032">
    <property type="entry name" value="Sig_transdc_resp-reg_C-effctor"/>
</dbReference>
<keyword evidence="2 3" id="KW-0238">DNA-binding</keyword>
<dbReference type="PANTHER" id="PTHR47691:SF3">
    <property type="entry name" value="HTH-TYPE TRANSCRIPTIONAL REGULATOR RV0890C-RELATED"/>
    <property type="match status" value="1"/>
</dbReference>
<dbReference type="Gene3D" id="1.10.10.10">
    <property type="entry name" value="Winged helix-like DNA-binding domain superfamily/Winged helix DNA-binding domain"/>
    <property type="match status" value="1"/>
</dbReference>
<dbReference type="Pfam" id="PF13424">
    <property type="entry name" value="TPR_12"/>
    <property type="match status" value="1"/>
</dbReference>
<dbReference type="InterPro" id="IPR036388">
    <property type="entry name" value="WH-like_DNA-bd_sf"/>
</dbReference>
<dbReference type="InterPro" id="IPR058852">
    <property type="entry name" value="HTH_77"/>
</dbReference>
<dbReference type="SMART" id="SM01043">
    <property type="entry name" value="BTAD"/>
    <property type="match status" value="1"/>
</dbReference>
<dbReference type="PROSITE" id="PS51755">
    <property type="entry name" value="OMPR_PHOB"/>
    <property type="match status" value="1"/>
</dbReference>
<dbReference type="Proteomes" id="UP001597097">
    <property type="component" value="Unassembled WGS sequence"/>
</dbReference>
<dbReference type="RefSeq" id="WP_246653194.1">
    <property type="nucleotide sequence ID" value="NZ_JAHKRM010000026.1"/>
</dbReference>
<dbReference type="CDD" id="cd15831">
    <property type="entry name" value="BTAD"/>
    <property type="match status" value="1"/>
</dbReference>
<evidence type="ECO:0000259" key="4">
    <source>
        <dbReference type="PROSITE" id="PS51755"/>
    </source>
</evidence>
<name>A0ABW4GGU9_9ACTN</name>
<evidence type="ECO:0000256" key="3">
    <source>
        <dbReference type="PROSITE-ProRule" id="PRU01091"/>
    </source>
</evidence>
<reference evidence="6" key="1">
    <citation type="journal article" date="2019" name="Int. J. Syst. Evol. Microbiol.">
        <title>The Global Catalogue of Microorganisms (GCM) 10K type strain sequencing project: providing services to taxonomists for standard genome sequencing and annotation.</title>
        <authorList>
            <consortium name="The Broad Institute Genomics Platform"/>
            <consortium name="The Broad Institute Genome Sequencing Center for Infectious Disease"/>
            <person name="Wu L."/>
            <person name="Ma J."/>
        </authorList>
    </citation>
    <scope>NUCLEOTIDE SEQUENCE [LARGE SCALE GENOMIC DNA]</scope>
    <source>
        <strain evidence="6">CGMCC 1.15399</strain>
    </source>
</reference>
<organism evidence="5 6">
    <name type="scientific">Nonomuraea guangzhouensis</name>
    <dbReference type="NCBI Taxonomy" id="1291555"/>
    <lineage>
        <taxon>Bacteria</taxon>
        <taxon>Bacillati</taxon>
        <taxon>Actinomycetota</taxon>
        <taxon>Actinomycetes</taxon>
        <taxon>Streptosporangiales</taxon>
        <taxon>Streptosporangiaceae</taxon>
        <taxon>Nonomuraea</taxon>
    </lineage>
</organism>
<protein>
    <submittedName>
        <fullName evidence="5">BTAD domain-containing putative transcriptional regulator</fullName>
    </submittedName>
</protein>
<dbReference type="InterPro" id="IPR001867">
    <property type="entry name" value="OmpR/PhoB-type_DNA-bd"/>
</dbReference>
<comment type="caution">
    <text evidence="5">The sequence shown here is derived from an EMBL/GenBank/DDBJ whole genome shotgun (WGS) entry which is preliminary data.</text>
</comment>
<dbReference type="InterPro" id="IPR027417">
    <property type="entry name" value="P-loop_NTPase"/>
</dbReference>